<feature type="compositionally biased region" description="Basic and acidic residues" evidence="1">
    <location>
        <begin position="1"/>
        <end position="17"/>
    </location>
</feature>
<dbReference type="EMBL" id="BJHW01000001">
    <property type="protein sequence ID" value="GDY55642.1"/>
    <property type="molecule type" value="Genomic_DNA"/>
</dbReference>
<feature type="region of interest" description="Disordered" evidence="1">
    <location>
        <begin position="1"/>
        <end position="64"/>
    </location>
</feature>
<evidence type="ECO:0000313" key="3">
    <source>
        <dbReference type="Proteomes" id="UP000301309"/>
    </source>
</evidence>
<proteinExistence type="predicted"/>
<gene>
    <name evidence="2" type="ORF">SVIO_062650</name>
</gene>
<dbReference type="AlphaFoldDB" id="A0A4D4L3F8"/>
<dbReference type="Proteomes" id="UP000301309">
    <property type="component" value="Unassembled WGS sequence"/>
</dbReference>
<evidence type="ECO:0000313" key="2">
    <source>
        <dbReference type="EMBL" id="GDY55642.1"/>
    </source>
</evidence>
<organism evidence="2 3">
    <name type="scientific">Streptomyces violaceusniger</name>
    <dbReference type="NCBI Taxonomy" id="68280"/>
    <lineage>
        <taxon>Bacteria</taxon>
        <taxon>Bacillati</taxon>
        <taxon>Actinomycetota</taxon>
        <taxon>Actinomycetes</taxon>
        <taxon>Kitasatosporales</taxon>
        <taxon>Streptomycetaceae</taxon>
        <taxon>Streptomyces</taxon>
        <taxon>Streptomyces violaceusniger group</taxon>
    </lineage>
</organism>
<evidence type="ECO:0000256" key="1">
    <source>
        <dbReference type="SAM" id="MobiDB-lite"/>
    </source>
</evidence>
<reference evidence="2 3" key="1">
    <citation type="journal article" date="2020" name="Int. J. Syst. Evol. Microbiol.">
        <title>Reclassification of Streptomyces castelarensis and Streptomyces sporoclivatus as later heterotypic synonyms of Streptomyces antimycoticus.</title>
        <authorList>
            <person name="Komaki H."/>
            <person name="Tamura T."/>
        </authorList>
    </citation>
    <scope>NUCLEOTIDE SEQUENCE [LARGE SCALE GENOMIC DNA]</scope>
    <source>
        <strain evidence="2 3">NBRC 13459</strain>
    </source>
</reference>
<sequence>MAERQPPAREDEPEHIADAGGGSGVAAGTAVRPKGHRAKPAMRQEAIAKGMPMIVTKSRTPASR</sequence>
<comment type="caution">
    <text evidence="2">The sequence shown here is derived from an EMBL/GenBank/DDBJ whole genome shotgun (WGS) entry which is preliminary data.</text>
</comment>
<keyword evidence="3" id="KW-1185">Reference proteome</keyword>
<name>A0A4D4L3F8_STRVO</name>
<accession>A0A4D4L3F8</accession>
<protein>
    <submittedName>
        <fullName evidence="2">Uncharacterized protein</fullName>
    </submittedName>
</protein>